<evidence type="ECO:0000313" key="2">
    <source>
        <dbReference type="Proteomes" id="UP000814128"/>
    </source>
</evidence>
<organism evidence="1 2">
    <name type="scientific">Vararia minispora EC-137</name>
    <dbReference type="NCBI Taxonomy" id="1314806"/>
    <lineage>
        <taxon>Eukaryota</taxon>
        <taxon>Fungi</taxon>
        <taxon>Dikarya</taxon>
        <taxon>Basidiomycota</taxon>
        <taxon>Agaricomycotina</taxon>
        <taxon>Agaricomycetes</taxon>
        <taxon>Russulales</taxon>
        <taxon>Lachnocladiaceae</taxon>
        <taxon>Vararia</taxon>
    </lineage>
</organism>
<name>A0ACB8QE38_9AGAM</name>
<dbReference type="Proteomes" id="UP000814128">
    <property type="component" value="Unassembled WGS sequence"/>
</dbReference>
<reference evidence="1" key="2">
    <citation type="journal article" date="2022" name="New Phytol.">
        <title>Evolutionary transition to the ectomycorrhizal habit in the genomes of a hyperdiverse lineage of mushroom-forming fungi.</title>
        <authorList>
            <person name="Looney B."/>
            <person name="Miyauchi S."/>
            <person name="Morin E."/>
            <person name="Drula E."/>
            <person name="Courty P.E."/>
            <person name="Kohler A."/>
            <person name="Kuo A."/>
            <person name="LaButti K."/>
            <person name="Pangilinan J."/>
            <person name="Lipzen A."/>
            <person name="Riley R."/>
            <person name="Andreopoulos W."/>
            <person name="He G."/>
            <person name="Johnson J."/>
            <person name="Nolan M."/>
            <person name="Tritt A."/>
            <person name="Barry K.W."/>
            <person name="Grigoriev I.V."/>
            <person name="Nagy L.G."/>
            <person name="Hibbett D."/>
            <person name="Henrissat B."/>
            <person name="Matheny P.B."/>
            <person name="Labbe J."/>
            <person name="Martin F.M."/>
        </authorList>
    </citation>
    <scope>NUCLEOTIDE SEQUENCE</scope>
    <source>
        <strain evidence="1">EC-137</strain>
    </source>
</reference>
<accession>A0ACB8QE38</accession>
<protein>
    <submittedName>
        <fullName evidence="1">Uncharacterized protein</fullName>
    </submittedName>
</protein>
<evidence type="ECO:0000313" key="1">
    <source>
        <dbReference type="EMBL" id="KAI0029855.1"/>
    </source>
</evidence>
<sequence length="276" mass="29998">MQGRVWASGIVFNPEQAELFAVHLGHERAAVRLWGTPATLNNYFKHQHWNTACVPVARRDGSPGFLVITNFAVVPPGAPMPRLAGDAWSTAVRAALLTPRLRERFPSSFDWVDSGRFCLARQEVPRFIISIFKKQRKGMRITSLSPDQTDYGLWDTPKKAPSPTSTPSSCSSSSSSSTSISSPVLHSPSSSHKRFSPSDSDYSLSPALQPPTLSRARPGSIPNPPPTAKRARVRSARASHRPGTRAPFVEPDADDAGYDADVGYESERADIVCGCA</sequence>
<dbReference type="EMBL" id="MU273653">
    <property type="protein sequence ID" value="KAI0029855.1"/>
    <property type="molecule type" value="Genomic_DNA"/>
</dbReference>
<gene>
    <name evidence="1" type="ORF">K488DRAFT_88337</name>
</gene>
<comment type="caution">
    <text evidence="1">The sequence shown here is derived from an EMBL/GenBank/DDBJ whole genome shotgun (WGS) entry which is preliminary data.</text>
</comment>
<reference evidence="1" key="1">
    <citation type="submission" date="2021-02" db="EMBL/GenBank/DDBJ databases">
        <authorList>
            <consortium name="DOE Joint Genome Institute"/>
            <person name="Ahrendt S."/>
            <person name="Looney B.P."/>
            <person name="Miyauchi S."/>
            <person name="Morin E."/>
            <person name="Drula E."/>
            <person name="Courty P.E."/>
            <person name="Chicoki N."/>
            <person name="Fauchery L."/>
            <person name="Kohler A."/>
            <person name="Kuo A."/>
            <person name="Labutti K."/>
            <person name="Pangilinan J."/>
            <person name="Lipzen A."/>
            <person name="Riley R."/>
            <person name="Andreopoulos W."/>
            <person name="He G."/>
            <person name="Johnson J."/>
            <person name="Barry K.W."/>
            <person name="Grigoriev I.V."/>
            <person name="Nagy L."/>
            <person name="Hibbett D."/>
            <person name="Henrissat B."/>
            <person name="Matheny P.B."/>
            <person name="Labbe J."/>
            <person name="Martin F."/>
        </authorList>
    </citation>
    <scope>NUCLEOTIDE SEQUENCE</scope>
    <source>
        <strain evidence="1">EC-137</strain>
    </source>
</reference>
<keyword evidence="2" id="KW-1185">Reference proteome</keyword>
<proteinExistence type="predicted"/>